<evidence type="ECO:0000313" key="2">
    <source>
        <dbReference type="Proteomes" id="UP000246085"/>
    </source>
</evidence>
<dbReference type="AlphaFoldDB" id="A0A2U3QAD1"/>
<dbReference type="EMBL" id="LS398110">
    <property type="protein sequence ID" value="SPP98310.1"/>
    <property type="molecule type" value="Genomic_DNA"/>
</dbReference>
<name>A0A2U3QAD1_9BRAD</name>
<proteinExistence type="predicted"/>
<sequence>MTDNARQRVAQILGFDSRTAGPWLDFVKSVMRQSRRYFSYTTDPNPSGIRSAVLVLQDAG</sequence>
<protein>
    <submittedName>
        <fullName evidence="1">Uncharacterized protein</fullName>
    </submittedName>
</protein>
<gene>
    <name evidence="1" type="ORF">BRAD3257_7636</name>
</gene>
<reference evidence="1 2" key="1">
    <citation type="submission" date="2018-03" db="EMBL/GenBank/DDBJ databases">
        <authorList>
            <person name="Gully D."/>
        </authorList>
    </citation>
    <scope>NUCLEOTIDE SEQUENCE [LARGE SCALE GENOMIC DNA]</scope>
    <source>
        <strain evidence="1">ORS3257</strain>
    </source>
</reference>
<dbReference type="Proteomes" id="UP000246085">
    <property type="component" value="Chromosome BRAD3257"/>
</dbReference>
<organism evidence="1 2">
    <name type="scientific">Bradyrhizobium vignae</name>
    <dbReference type="NCBI Taxonomy" id="1549949"/>
    <lineage>
        <taxon>Bacteria</taxon>
        <taxon>Pseudomonadati</taxon>
        <taxon>Pseudomonadota</taxon>
        <taxon>Alphaproteobacteria</taxon>
        <taxon>Hyphomicrobiales</taxon>
        <taxon>Nitrobacteraceae</taxon>
        <taxon>Bradyrhizobium</taxon>
    </lineage>
</organism>
<dbReference type="KEGG" id="bvz:BRAD3257_7636"/>
<accession>A0A2U3QAD1</accession>
<evidence type="ECO:0000313" key="1">
    <source>
        <dbReference type="EMBL" id="SPP98310.1"/>
    </source>
</evidence>